<sequence length="384" mass="43834">MWNYNLIHDLNFPKLSLNAYLSDTLDRAFKSIKDYESTTDSLKALADKHSASSLGFTEYEKSQHKSDISEILGAALARFARLDDPSNALFEALRSDNIKKGLREHNIADDTKDLLGSDRKVFNDIDIYDFTHYLLKHDRKPHENNQALNQLTRNIKGLQKDYYKSLEKESKALKSYNSSSEIQNKDNIMKKLSFDEIKQLIDNAPTKGKDMPILGLENFTPEVVRYLEKTNKKIAIEKIEPKIAKDLGLDYPNDAKALIDSDAIKHIMNNHGELSNNAKFSKQEPISYDELANYLKIVNSADETIEILRNNSKRLLSFKQINGHFVVIEQLSKKQNGLSLVTMFKEKGNYKNGKTYKSVMFEATQKDPLPLGYKPNAQSLESSK</sequence>
<evidence type="ECO:0000313" key="2">
    <source>
        <dbReference type="EMBL" id="AFI05513.1"/>
    </source>
</evidence>
<dbReference type="Pfam" id="PF18812">
    <property type="entry name" value="PBECR3"/>
    <property type="match status" value="1"/>
</dbReference>
<dbReference type="PATRIC" id="fig|1163745.3.peg.521"/>
<dbReference type="OrthoDB" id="5363768at2"/>
<evidence type="ECO:0000259" key="1">
    <source>
        <dbReference type="Pfam" id="PF18812"/>
    </source>
</evidence>
<feature type="domain" description="Phage-Barnase-EndoU-ColicinE5/D-RelE like nuclease 3" evidence="1">
    <location>
        <begin position="233"/>
        <end position="351"/>
    </location>
</feature>
<reference evidence="2 3" key="1">
    <citation type="journal article" date="2013" name="PLoS ONE">
        <title>Sequence Divergence and Conservation in Genomes ofHelicobacter cetorum Strains from a Dolphin and a Whale.</title>
        <authorList>
            <person name="Kersulyte D."/>
            <person name="Rossi M."/>
            <person name="Berg D.E."/>
        </authorList>
    </citation>
    <scope>NUCLEOTIDE SEQUENCE [LARGE SCALE GENOMIC DNA]</scope>
    <source>
        <strain evidence="2 3">MIT 99-5656</strain>
    </source>
</reference>
<dbReference type="Proteomes" id="UP000005013">
    <property type="component" value="Chromosome"/>
</dbReference>
<dbReference type="RefSeq" id="WP_014659032.1">
    <property type="nucleotide sequence ID" value="NC_017735.1"/>
</dbReference>
<gene>
    <name evidence="2" type="ordered locus">HCD_02465</name>
</gene>
<dbReference type="KEGG" id="hcm:HCD_02465"/>
<evidence type="ECO:0000313" key="3">
    <source>
        <dbReference type="Proteomes" id="UP000005013"/>
    </source>
</evidence>
<keyword evidence="3" id="KW-1185">Reference proteome</keyword>
<accession>I0ERE4</accession>
<dbReference type="STRING" id="1163745.HCD_02465"/>
<proteinExistence type="predicted"/>
<dbReference type="HOGENOM" id="CLU_007296_0_0_7"/>
<dbReference type="AlphaFoldDB" id="I0ERE4"/>
<protein>
    <recommendedName>
        <fullName evidence="1">Phage-Barnase-EndoU-ColicinE5/D-RelE like nuclease 3 domain-containing protein</fullName>
    </recommendedName>
</protein>
<dbReference type="EMBL" id="CP003481">
    <property type="protein sequence ID" value="AFI05513.1"/>
    <property type="molecule type" value="Genomic_DNA"/>
</dbReference>
<dbReference type="InterPro" id="IPR041301">
    <property type="entry name" value="PBECR3"/>
</dbReference>
<name>I0ERE4_HELCM</name>
<organism evidence="2 3">
    <name type="scientific">Helicobacter cetorum (strain ATCC BAA-540 / CCUG 52418 / MIT 99-5656)</name>
    <dbReference type="NCBI Taxonomy" id="1163745"/>
    <lineage>
        <taxon>Bacteria</taxon>
        <taxon>Pseudomonadati</taxon>
        <taxon>Campylobacterota</taxon>
        <taxon>Epsilonproteobacteria</taxon>
        <taxon>Campylobacterales</taxon>
        <taxon>Helicobacteraceae</taxon>
        <taxon>Helicobacter</taxon>
    </lineage>
</organism>